<evidence type="ECO:0000256" key="3">
    <source>
        <dbReference type="ARBA" id="ARBA00005854"/>
    </source>
</evidence>
<dbReference type="InterPro" id="IPR029752">
    <property type="entry name" value="D-isomer_DH_CS1"/>
</dbReference>
<reference evidence="11 12" key="1">
    <citation type="journal article" date="2017" name="ISME J.">
        <title>Potential for microbial H2 and metal transformations associated with novel bacteria and archaea in deep terrestrial subsurface sediments.</title>
        <authorList>
            <person name="Hernsdorf A.W."/>
            <person name="Amano Y."/>
            <person name="Miyakawa K."/>
            <person name="Ise K."/>
            <person name="Suzuki Y."/>
            <person name="Anantharaman K."/>
            <person name="Probst A."/>
            <person name="Burstein D."/>
            <person name="Thomas B.C."/>
            <person name="Banfield J.F."/>
        </authorList>
    </citation>
    <scope>NUCLEOTIDE SEQUENCE [LARGE SCALE GENOMIC DNA]</scope>
    <source>
        <strain evidence="11">HGW-Actinobacteria-3</strain>
    </source>
</reference>
<comment type="catalytic activity">
    <reaction evidence="8 9">
        <text>(2R)-3-phosphoglycerate + NAD(+) = 3-phosphooxypyruvate + NADH + H(+)</text>
        <dbReference type="Rhea" id="RHEA:12641"/>
        <dbReference type="ChEBI" id="CHEBI:15378"/>
        <dbReference type="ChEBI" id="CHEBI:18110"/>
        <dbReference type="ChEBI" id="CHEBI:57540"/>
        <dbReference type="ChEBI" id="CHEBI:57945"/>
        <dbReference type="ChEBI" id="CHEBI:58272"/>
        <dbReference type="EC" id="1.1.1.95"/>
    </reaction>
</comment>
<dbReference type="FunFam" id="3.40.50.720:FF:000021">
    <property type="entry name" value="D-3-phosphoglycerate dehydrogenase"/>
    <property type="match status" value="1"/>
</dbReference>
<dbReference type="PROSITE" id="PS00671">
    <property type="entry name" value="D_2_HYDROXYACID_DH_3"/>
    <property type="match status" value="1"/>
</dbReference>
<evidence type="ECO:0000256" key="6">
    <source>
        <dbReference type="ARBA" id="ARBA00023027"/>
    </source>
</evidence>
<evidence type="ECO:0000256" key="5">
    <source>
        <dbReference type="ARBA" id="ARBA00023002"/>
    </source>
</evidence>
<dbReference type="Proteomes" id="UP000233654">
    <property type="component" value="Unassembled WGS sequence"/>
</dbReference>
<dbReference type="EMBL" id="PHEX01000014">
    <property type="protein sequence ID" value="PKQ28496.1"/>
    <property type="molecule type" value="Genomic_DNA"/>
</dbReference>
<dbReference type="Pfam" id="PF02826">
    <property type="entry name" value="2-Hacid_dh_C"/>
    <property type="match status" value="1"/>
</dbReference>
<evidence type="ECO:0000313" key="11">
    <source>
        <dbReference type="EMBL" id="PKQ28496.1"/>
    </source>
</evidence>
<dbReference type="PANTHER" id="PTHR42938">
    <property type="entry name" value="FORMATE DEHYDROGENASE 1"/>
    <property type="match status" value="1"/>
</dbReference>
<dbReference type="GO" id="GO:0004617">
    <property type="term" value="F:phosphoglycerate dehydrogenase activity"/>
    <property type="evidence" value="ECO:0007669"/>
    <property type="project" value="UniProtKB-UniRule"/>
</dbReference>
<keyword evidence="9" id="KW-0718">Serine biosynthesis</keyword>
<dbReference type="InterPro" id="IPR029009">
    <property type="entry name" value="ASB_dom_sf"/>
</dbReference>
<dbReference type="InterPro" id="IPR006139">
    <property type="entry name" value="D-isomer_2_OHA_DH_cat_dom"/>
</dbReference>
<dbReference type="PROSITE" id="PS00670">
    <property type="entry name" value="D_2_HYDROXYACID_DH_2"/>
    <property type="match status" value="1"/>
</dbReference>
<proteinExistence type="inferred from homology"/>
<dbReference type="InterPro" id="IPR006140">
    <property type="entry name" value="D-isomer_DH_NAD-bd"/>
</dbReference>
<evidence type="ECO:0000256" key="1">
    <source>
        <dbReference type="ARBA" id="ARBA00003800"/>
    </source>
</evidence>
<dbReference type="GO" id="GO:0006564">
    <property type="term" value="P:L-serine biosynthetic process"/>
    <property type="evidence" value="ECO:0007669"/>
    <property type="project" value="UniProtKB-UniRule"/>
</dbReference>
<gene>
    <name evidence="11" type="ORF">CVT63_02525</name>
</gene>
<dbReference type="InterPro" id="IPR002912">
    <property type="entry name" value="ACT_dom"/>
</dbReference>
<dbReference type="CDD" id="cd04902">
    <property type="entry name" value="ACT_3PGDH-xct"/>
    <property type="match status" value="1"/>
</dbReference>
<dbReference type="AlphaFoldDB" id="A0A2N3G701"/>
<organism evidence="11 12">
    <name type="scientific">Candidatus Anoxymicrobium japonicum</name>
    <dbReference type="NCBI Taxonomy" id="2013648"/>
    <lineage>
        <taxon>Bacteria</taxon>
        <taxon>Bacillati</taxon>
        <taxon>Actinomycetota</taxon>
        <taxon>Candidatus Geothermincolia</taxon>
        <taxon>Candidatus Geothermincolales</taxon>
        <taxon>Candidatus Anoxymicrobiaceae</taxon>
        <taxon>Candidatus Anoxymicrobium</taxon>
    </lineage>
</organism>
<dbReference type="SUPFAM" id="SSF52283">
    <property type="entry name" value="Formate/glycerate dehydrogenase catalytic domain-like"/>
    <property type="match status" value="1"/>
</dbReference>
<name>A0A2N3G701_9ACTN</name>
<evidence type="ECO:0000256" key="9">
    <source>
        <dbReference type="RuleBase" id="RU363003"/>
    </source>
</evidence>
<dbReference type="InterPro" id="IPR036291">
    <property type="entry name" value="NAD(P)-bd_dom_sf"/>
</dbReference>
<keyword evidence="5 9" id="KW-0560">Oxidoreductase</keyword>
<comment type="similarity">
    <text evidence="3 9">Belongs to the D-isomer specific 2-hydroxyacid dehydrogenase family.</text>
</comment>
<evidence type="ECO:0000259" key="10">
    <source>
        <dbReference type="PROSITE" id="PS51671"/>
    </source>
</evidence>
<dbReference type="InterPro" id="IPR006236">
    <property type="entry name" value="PGDH"/>
</dbReference>
<dbReference type="InterPro" id="IPR045865">
    <property type="entry name" value="ACT-like_dom_sf"/>
</dbReference>
<dbReference type="PANTHER" id="PTHR42938:SF47">
    <property type="entry name" value="HYDROXYPYRUVATE REDUCTASE"/>
    <property type="match status" value="1"/>
</dbReference>
<dbReference type="Pfam" id="PF19304">
    <property type="entry name" value="PGDH_inter"/>
    <property type="match status" value="1"/>
</dbReference>
<evidence type="ECO:0000256" key="8">
    <source>
        <dbReference type="ARBA" id="ARBA00048731"/>
    </source>
</evidence>
<dbReference type="Pfam" id="PF00389">
    <property type="entry name" value="2-Hacid_dh"/>
    <property type="match status" value="1"/>
</dbReference>
<comment type="catalytic activity">
    <reaction evidence="7">
        <text>(R)-2-hydroxyglutarate + NAD(+) = 2-oxoglutarate + NADH + H(+)</text>
        <dbReference type="Rhea" id="RHEA:49612"/>
        <dbReference type="ChEBI" id="CHEBI:15378"/>
        <dbReference type="ChEBI" id="CHEBI:15801"/>
        <dbReference type="ChEBI" id="CHEBI:16810"/>
        <dbReference type="ChEBI" id="CHEBI:57540"/>
        <dbReference type="ChEBI" id="CHEBI:57945"/>
        <dbReference type="EC" id="1.1.1.399"/>
    </reaction>
</comment>
<comment type="pathway">
    <text evidence="2 9">Amino-acid biosynthesis; L-serine biosynthesis; L-serine from 3-phospho-D-glycerate: step 1/3.</text>
</comment>
<dbReference type="Gene3D" id="3.30.1330.90">
    <property type="entry name" value="D-3-phosphoglycerate dehydrogenase, domain 3"/>
    <property type="match status" value="1"/>
</dbReference>
<comment type="function">
    <text evidence="1">Catalyzes the reversible oxidation of 3-phospho-D-glycerate to 3-phosphonooxypyruvate, the first step of the phosphorylated L-serine biosynthesis pathway. Also catalyzes the reversible oxidation of 2-hydroxyglutarate to 2-oxoglutarate.</text>
</comment>
<evidence type="ECO:0000313" key="12">
    <source>
        <dbReference type="Proteomes" id="UP000233654"/>
    </source>
</evidence>
<feature type="domain" description="ACT" evidence="10">
    <location>
        <begin position="460"/>
        <end position="532"/>
    </location>
</feature>
<dbReference type="EC" id="1.1.1.95" evidence="9"/>
<keyword evidence="6 9" id="KW-0520">NAD</keyword>
<evidence type="ECO:0000256" key="2">
    <source>
        <dbReference type="ARBA" id="ARBA00005216"/>
    </source>
</evidence>
<sequence>MGKNSRLKVLVAEKISTEGVDKLKERFDVDVFEGMSRDEFLAKIGDYDGLIVRSGTQVDAEAIEKAHNLKMIGRAGIGVDNIAVDAATRRGIMVANVPESNIISAAEHTMAMLMATARNIPAACASLARGEWKRSAYQGVELYGKTLGIIGIGRIGALVAERASGFGMKLIGYDPFISSQKAKIYNIDMKSTIDEVLVDADFITLHVPKNKDTFHLLSEKQFDIVKNGARIVNVSRGGIVDEAALANAIKDGKVAGAAIDVFECEPPEEGNPLCGMPEVVVTPHLGASTREAQYKAGVAIADQVAAGLTGGFVSGAVNIAMPRMDVVETLRPFMPLCEKLGRLFVNFTRGAIHEIEFETLGDISEHDTSLLSIAFLKGFFENISSDAVTYVNAPVLAMERGITVKESKSRRSRDFVNRIQVTAIQQDSTVTAGATLIGVNQEMFVNVLDYDIAIVPSEYMAFVVFEDRPGMIGKVGTVLGARKINISGLQVGRKAIDGKAGMGLNLDVPLTGEMITELESQDGVDAVWFLSL</sequence>
<evidence type="ECO:0000256" key="4">
    <source>
        <dbReference type="ARBA" id="ARBA00021582"/>
    </source>
</evidence>
<dbReference type="Gene3D" id="3.40.50.720">
    <property type="entry name" value="NAD(P)-binding Rossmann-like Domain"/>
    <property type="match status" value="2"/>
</dbReference>
<dbReference type="InterPro" id="IPR045626">
    <property type="entry name" value="PGDH_ASB_dom"/>
</dbReference>
<keyword evidence="9" id="KW-0028">Amino-acid biosynthesis</keyword>
<protein>
    <recommendedName>
        <fullName evidence="4 9">D-3-phosphoglycerate dehydrogenase</fullName>
        <ecNumber evidence="9">1.1.1.95</ecNumber>
    </recommendedName>
</protein>
<dbReference type="InterPro" id="IPR029753">
    <property type="entry name" value="D-isomer_DH_CS"/>
</dbReference>
<dbReference type="Gene3D" id="3.30.70.260">
    <property type="match status" value="1"/>
</dbReference>
<dbReference type="PROSITE" id="PS00065">
    <property type="entry name" value="D_2_HYDROXYACID_DH_1"/>
    <property type="match status" value="1"/>
</dbReference>
<dbReference type="CDD" id="cd12173">
    <property type="entry name" value="PGDH_4"/>
    <property type="match status" value="1"/>
</dbReference>
<dbReference type="SUPFAM" id="SSF51735">
    <property type="entry name" value="NAD(P)-binding Rossmann-fold domains"/>
    <property type="match status" value="1"/>
</dbReference>
<dbReference type="GO" id="GO:0051287">
    <property type="term" value="F:NAD binding"/>
    <property type="evidence" value="ECO:0007669"/>
    <property type="project" value="UniProtKB-UniRule"/>
</dbReference>
<comment type="caution">
    <text evidence="11">The sequence shown here is derived from an EMBL/GenBank/DDBJ whole genome shotgun (WGS) entry which is preliminary data.</text>
</comment>
<accession>A0A2N3G701</accession>
<dbReference type="SUPFAM" id="SSF55021">
    <property type="entry name" value="ACT-like"/>
    <property type="match status" value="1"/>
</dbReference>
<dbReference type="NCBIfam" id="TIGR01327">
    <property type="entry name" value="PGDH"/>
    <property type="match status" value="1"/>
</dbReference>
<dbReference type="PROSITE" id="PS51671">
    <property type="entry name" value="ACT"/>
    <property type="match status" value="1"/>
</dbReference>
<dbReference type="SUPFAM" id="SSF143548">
    <property type="entry name" value="Serine metabolism enzymes domain"/>
    <property type="match status" value="1"/>
</dbReference>
<dbReference type="UniPathway" id="UPA00135">
    <property type="reaction ID" value="UER00196"/>
</dbReference>
<evidence type="ECO:0000256" key="7">
    <source>
        <dbReference type="ARBA" id="ARBA00048126"/>
    </source>
</evidence>